<keyword evidence="2" id="KW-1185">Reference proteome</keyword>
<reference evidence="1" key="1">
    <citation type="journal article" date="2020" name="Stud. Mycol.">
        <title>101 Dothideomycetes genomes: a test case for predicting lifestyles and emergence of pathogens.</title>
        <authorList>
            <person name="Haridas S."/>
            <person name="Albert R."/>
            <person name="Binder M."/>
            <person name="Bloem J."/>
            <person name="Labutti K."/>
            <person name="Salamov A."/>
            <person name="Andreopoulos B."/>
            <person name="Baker S."/>
            <person name="Barry K."/>
            <person name="Bills G."/>
            <person name="Bluhm B."/>
            <person name="Cannon C."/>
            <person name="Castanera R."/>
            <person name="Culley D."/>
            <person name="Daum C."/>
            <person name="Ezra D."/>
            <person name="Gonzalez J."/>
            <person name="Henrissat B."/>
            <person name="Kuo A."/>
            <person name="Liang C."/>
            <person name="Lipzen A."/>
            <person name="Lutzoni F."/>
            <person name="Magnuson J."/>
            <person name="Mondo S."/>
            <person name="Nolan M."/>
            <person name="Ohm R."/>
            <person name="Pangilinan J."/>
            <person name="Park H.-J."/>
            <person name="Ramirez L."/>
            <person name="Alfaro M."/>
            <person name="Sun H."/>
            <person name="Tritt A."/>
            <person name="Yoshinaga Y."/>
            <person name="Zwiers L.-H."/>
            <person name="Turgeon B."/>
            <person name="Goodwin S."/>
            <person name="Spatafora J."/>
            <person name="Crous P."/>
            <person name="Grigoriev I."/>
        </authorList>
    </citation>
    <scope>NUCLEOTIDE SEQUENCE</scope>
    <source>
        <strain evidence="1">CBS 125425</strain>
    </source>
</reference>
<evidence type="ECO:0000313" key="2">
    <source>
        <dbReference type="Proteomes" id="UP000799444"/>
    </source>
</evidence>
<accession>A0A9P4V0X1</accession>
<dbReference type="CDD" id="cd09917">
    <property type="entry name" value="F-box_SF"/>
    <property type="match status" value="1"/>
</dbReference>
<comment type="caution">
    <text evidence="1">The sequence shown here is derived from an EMBL/GenBank/DDBJ whole genome shotgun (WGS) entry which is preliminary data.</text>
</comment>
<evidence type="ECO:0008006" key="3">
    <source>
        <dbReference type="Google" id="ProtNLM"/>
    </source>
</evidence>
<proteinExistence type="predicted"/>
<dbReference type="OrthoDB" id="3799431at2759"/>
<name>A0A9P4V0X1_9PLEO</name>
<dbReference type="InterPro" id="IPR032675">
    <property type="entry name" value="LRR_dom_sf"/>
</dbReference>
<dbReference type="Proteomes" id="UP000799444">
    <property type="component" value="Unassembled WGS sequence"/>
</dbReference>
<dbReference type="AlphaFoldDB" id="A0A9P4V0X1"/>
<gene>
    <name evidence="1" type="ORF">EJ04DRAFT_578258</name>
</gene>
<dbReference type="EMBL" id="ML996174">
    <property type="protein sequence ID" value="KAF2732616.1"/>
    <property type="molecule type" value="Genomic_DNA"/>
</dbReference>
<organism evidence="1 2">
    <name type="scientific">Polyplosphaeria fusca</name>
    <dbReference type="NCBI Taxonomy" id="682080"/>
    <lineage>
        <taxon>Eukaryota</taxon>
        <taxon>Fungi</taxon>
        <taxon>Dikarya</taxon>
        <taxon>Ascomycota</taxon>
        <taxon>Pezizomycotina</taxon>
        <taxon>Dothideomycetes</taxon>
        <taxon>Pleosporomycetidae</taxon>
        <taxon>Pleosporales</taxon>
        <taxon>Tetraplosphaeriaceae</taxon>
        <taxon>Polyplosphaeria</taxon>
    </lineage>
</organism>
<sequence>MSFVGLSDELLLLVFENLRGEGRPNLSVKVLCLVCRRFRAIASGLLFERVAFRLPYGDTEAWYEQVEPQAVKRGWTRLLSFLLDHEHIRVHIRRLDVLLPFSMFKGAMDWPRQLAELLPLLPYLKQVRLNKVGADSVPQTDSDEPHPFLEAIEKHPNAVLSLGRSKYWGGYTHTLNSNLINGVTCLQSLQVRILNLPRIPRHGEPTYASFDGTPSKQIAKILDENPRLKDLSLLLDGNNGAGQIHDLAALEREHALINIAKSVPVLRSFEFQGDFDFSDAAWLGLERANVWKNLRQLHVFTHALVRGCVRHLPGHVPVLRSLRLDDIERRHRPPSMDRYQFDLSPLLSVSELINLSIVGYHPDNLSTLSHAGSSLERLLFHVREFPNLWALGNRAYPVTFEQVLLSAERLTAIGSACPKLDWLALDVSPFHFKEGTTNNKTPPPVAGHPPFLIEEAKKRLGAAAGSLNIMNYSMSHTPPVFLALLGLQSLRHLRLYLHMIWPLPLHFDLPSSMRTFRWLRAHKQGIPLESLVVHAVPRRRAAPQMQIWVVQEVGEGKLYTTEGRENTLWEEDPGTGDYVILEKKMSETGDPQEDLVEYWDREDSEGFLVPHEWF</sequence>
<evidence type="ECO:0000313" key="1">
    <source>
        <dbReference type="EMBL" id="KAF2732616.1"/>
    </source>
</evidence>
<protein>
    <recommendedName>
        <fullName evidence="3">F-box domain-containing protein</fullName>
    </recommendedName>
</protein>
<dbReference type="Gene3D" id="3.80.10.10">
    <property type="entry name" value="Ribonuclease Inhibitor"/>
    <property type="match status" value="1"/>
</dbReference>